<keyword evidence="5" id="KW-1185">Reference proteome</keyword>
<name>A0ABU2NS98_9ACTN</name>
<accession>A0ABU2NS98</accession>
<dbReference type="Pfam" id="PF00440">
    <property type="entry name" value="TetR_N"/>
    <property type="match status" value="1"/>
</dbReference>
<gene>
    <name evidence="4" type="ORF">RM572_13915</name>
</gene>
<keyword evidence="1 2" id="KW-0238">DNA-binding</keyword>
<dbReference type="InterPro" id="IPR041583">
    <property type="entry name" value="TetR_C_31"/>
</dbReference>
<dbReference type="InterPro" id="IPR009057">
    <property type="entry name" value="Homeodomain-like_sf"/>
</dbReference>
<dbReference type="PANTHER" id="PTHR30055">
    <property type="entry name" value="HTH-TYPE TRANSCRIPTIONAL REGULATOR RUTR"/>
    <property type="match status" value="1"/>
</dbReference>
<protein>
    <submittedName>
        <fullName evidence="4">TetR family transcriptional regulator</fullName>
    </submittedName>
</protein>
<reference evidence="5" key="1">
    <citation type="submission" date="2023-07" db="EMBL/GenBank/DDBJ databases">
        <title>30 novel species of actinomycetes from the DSMZ collection.</title>
        <authorList>
            <person name="Nouioui I."/>
        </authorList>
    </citation>
    <scope>NUCLEOTIDE SEQUENCE [LARGE SCALE GENOMIC DNA]</scope>
    <source>
        <strain evidence="5">DSM 42041</strain>
    </source>
</reference>
<evidence type="ECO:0000256" key="2">
    <source>
        <dbReference type="PROSITE-ProRule" id="PRU00335"/>
    </source>
</evidence>
<sequence>MAPTRRHDPERRTRMVDAAIRVVDAHGIAGLSHRRVAAEADVPLGSTTYHFASREDLLVAALRRVGDRWLADVAAWERALPADAPLAGELARLVQESLTGGRARTRLEYELYLAALRHDAVQPVAAECVDGLAAILRRRTPDDATARALAALTDGLTLQLLLTGRTPDHAELRTLLAPLAGAGVNSSSPSG</sequence>
<evidence type="ECO:0000313" key="5">
    <source>
        <dbReference type="Proteomes" id="UP001183414"/>
    </source>
</evidence>
<dbReference type="PANTHER" id="PTHR30055:SF231">
    <property type="entry name" value="TRANSCRIPTIONAL REGULATORY PROTEIN (PROBABLY DEOR-FAMILY)-RELATED"/>
    <property type="match status" value="1"/>
</dbReference>
<comment type="caution">
    <text evidence="4">The sequence shown here is derived from an EMBL/GenBank/DDBJ whole genome shotgun (WGS) entry which is preliminary data.</text>
</comment>
<dbReference type="PROSITE" id="PS50977">
    <property type="entry name" value="HTH_TETR_2"/>
    <property type="match status" value="1"/>
</dbReference>
<dbReference type="InterPro" id="IPR036271">
    <property type="entry name" value="Tet_transcr_reg_TetR-rel_C_sf"/>
</dbReference>
<organism evidence="4 5">
    <name type="scientific">Streptomyces hazeniae</name>
    <dbReference type="NCBI Taxonomy" id="3075538"/>
    <lineage>
        <taxon>Bacteria</taxon>
        <taxon>Bacillati</taxon>
        <taxon>Actinomycetota</taxon>
        <taxon>Actinomycetes</taxon>
        <taxon>Kitasatosporales</taxon>
        <taxon>Streptomycetaceae</taxon>
        <taxon>Streptomyces</taxon>
    </lineage>
</organism>
<evidence type="ECO:0000313" key="4">
    <source>
        <dbReference type="EMBL" id="MDT0379857.1"/>
    </source>
</evidence>
<dbReference type="SUPFAM" id="SSF48498">
    <property type="entry name" value="Tetracyclin repressor-like, C-terminal domain"/>
    <property type="match status" value="1"/>
</dbReference>
<dbReference type="InterPro" id="IPR001647">
    <property type="entry name" value="HTH_TetR"/>
</dbReference>
<evidence type="ECO:0000259" key="3">
    <source>
        <dbReference type="PROSITE" id="PS50977"/>
    </source>
</evidence>
<dbReference type="Pfam" id="PF17940">
    <property type="entry name" value="TetR_C_31"/>
    <property type="match status" value="1"/>
</dbReference>
<dbReference type="SUPFAM" id="SSF46689">
    <property type="entry name" value="Homeodomain-like"/>
    <property type="match status" value="1"/>
</dbReference>
<dbReference type="EMBL" id="JAVREQ010000011">
    <property type="protein sequence ID" value="MDT0379857.1"/>
    <property type="molecule type" value="Genomic_DNA"/>
</dbReference>
<feature type="DNA-binding region" description="H-T-H motif" evidence="2">
    <location>
        <begin position="32"/>
        <end position="51"/>
    </location>
</feature>
<evidence type="ECO:0000256" key="1">
    <source>
        <dbReference type="ARBA" id="ARBA00023125"/>
    </source>
</evidence>
<feature type="domain" description="HTH tetR-type" evidence="3">
    <location>
        <begin position="9"/>
        <end position="69"/>
    </location>
</feature>
<dbReference type="InterPro" id="IPR050109">
    <property type="entry name" value="HTH-type_TetR-like_transc_reg"/>
</dbReference>
<dbReference type="RefSeq" id="WP_311673645.1">
    <property type="nucleotide sequence ID" value="NZ_JAVREQ010000011.1"/>
</dbReference>
<dbReference type="Gene3D" id="1.10.357.10">
    <property type="entry name" value="Tetracycline Repressor, domain 2"/>
    <property type="match status" value="1"/>
</dbReference>
<dbReference type="Proteomes" id="UP001183414">
    <property type="component" value="Unassembled WGS sequence"/>
</dbReference>
<proteinExistence type="predicted"/>